<feature type="domain" description="HTH marR-type" evidence="4">
    <location>
        <begin position="1"/>
        <end position="135"/>
    </location>
</feature>
<dbReference type="Gene3D" id="1.10.10.10">
    <property type="entry name" value="Winged helix-like DNA-binding domain superfamily/Winged helix DNA-binding domain"/>
    <property type="match status" value="1"/>
</dbReference>
<dbReference type="Proteomes" id="UP000037146">
    <property type="component" value="Unassembled WGS sequence"/>
</dbReference>
<dbReference type="SUPFAM" id="SSF46785">
    <property type="entry name" value="Winged helix' DNA-binding domain"/>
    <property type="match status" value="1"/>
</dbReference>
<dbReference type="GO" id="GO:0003700">
    <property type="term" value="F:DNA-binding transcription factor activity"/>
    <property type="evidence" value="ECO:0007669"/>
    <property type="project" value="InterPro"/>
</dbReference>
<dbReference type="PANTHER" id="PTHR33164:SF57">
    <property type="entry name" value="MARR-FAMILY TRANSCRIPTIONAL REGULATOR"/>
    <property type="match status" value="1"/>
</dbReference>
<accession>A0A0K9GYA6</accession>
<comment type="caution">
    <text evidence="5">The sequence shown here is derived from an EMBL/GenBank/DDBJ whole genome shotgun (WGS) entry which is preliminary data.</text>
</comment>
<name>A0A0K9GYA6_9BACI</name>
<sequence length="140" mass="16057">MNMHALETIELEMAVLARLVKSMTSDLRNLDKSAYLLLHQLSSEGSYGVKILANKLHLDISTVSRQTASMEQKGYVCKVPDPKDGRSYFYQITDLGLKELSQYKQARLDKLEELLNGWSDEEGQNFGQLLKKFNQRLMEK</sequence>
<evidence type="ECO:0000256" key="1">
    <source>
        <dbReference type="ARBA" id="ARBA00023015"/>
    </source>
</evidence>
<proteinExistence type="predicted"/>
<dbReference type="STRING" id="1679170.AC625_20210"/>
<dbReference type="InterPro" id="IPR023187">
    <property type="entry name" value="Tscrpt_reg_MarR-type_CS"/>
</dbReference>
<evidence type="ECO:0000313" key="6">
    <source>
        <dbReference type="Proteomes" id="UP000037146"/>
    </source>
</evidence>
<dbReference type="PROSITE" id="PS01117">
    <property type="entry name" value="HTH_MARR_1"/>
    <property type="match status" value="1"/>
</dbReference>
<dbReference type="OrthoDB" id="2389730at2"/>
<dbReference type="InterPro" id="IPR039422">
    <property type="entry name" value="MarR/SlyA-like"/>
</dbReference>
<dbReference type="InterPro" id="IPR000835">
    <property type="entry name" value="HTH_MarR-typ"/>
</dbReference>
<dbReference type="GO" id="GO:0003677">
    <property type="term" value="F:DNA binding"/>
    <property type="evidence" value="ECO:0007669"/>
    <property type="project" value="UniProtKB-KW"/>
</dbReference>
<gene>
    <name evidence="5" type="ORF">AC625_20210</name>
</gene>
<dbReference type="PATRIC" id="fig|1679170.3.peg.4583"/>
<evidence type="ECO:0000259" key="4">
    <source>
        <dbReference type="PROSITE" id="PS50995"/>
    </source>
</evidence>
<keyword evidence="6" id="KW-1185">Reference proteome</keyword>
<dbReference type="InterPro" id="IPR036388">
    <property type="entry name" value="WH-like_DNA-bd_sf"/>
</dbReference>
<evidence type="ECO:0000256" key="2">
    <source>
        <dbReference type="ARBA" id="ARBA00023125"/>
    </source>
</evidence>
<keyword evidence="2" id="KW-0238">DNA-binding</keyword>
<organism evidence="5 6">
    <name type="scientific">Peribacillus loiseleuriae</name>
    <dbReference type="NCBI Taxonomy" id="1679170"/>
    <lineage>
        <taxon>Bacteria</taxon>
        <taxon>Bacillati</taxon>
        <taxon>Bacillota</taxon>
        <taxon>Bacilli</taxon>
        <taxon>Bacillales</taxon>
        <taxon>Bacillaceae</taxon>
        <taxon>Peribacillus</taxon>
    </lineage>
</organism>
<evidence type="ECO:0000256" key="3">
    <source>
        <dbReference type="ARBA" id="ARBA00023163"/>
    </source>
</evidence>
<dbReference type="SMART" id="SM00347">
    <property type="entry name" value="HTH_MARR"/>
    <property type="match status" value="1"/>
</dbReference>
<keyword evidence="1" id="KW-0805">Transcription regulation</keyword>
<evidence type="ECO:0000313" key="5">
    <source>
        <dbReference type="EMBL" id="KMY51581.1"/>
    </source>
</evidence>
<protein>
    <submittedName>
        <fullName evidence="5">MarR family transcriptional regulator</fullName>
    </submittedName>
</protein>
<keyword evidence="3" id="KW-0804">Transcription</keyword>
<dbReference type="InterPro" id="IPR036390">
    <property type="entry name" value="WH_DNA-bd_sf"/>
</dbReference>
<dbReference type="PRINTS" id="PR00598">
    <property type="entry name" value="HTHMARR"/>
</dbReference>
<dbReference type="AlphaFoldDB" id="A0A0K9GYA6"/>
<dbReference type="RefSeq" id="WP_049682933.1">
    <property type="nucleotide sequence ID" value="NZ_LFZW01000001.1"/>
</dbReference>
<dbReference type="EMBL" id="LFZW01000001">
    <property type="protein sequence ID" value="KMY51581.1"/>
    <property type="molecule type" value="Genomic_DNA"/>
</dbReference>
<reference evidence="6" key="1">
    <citation type="submission" date="2015-07" db="EMBL/GenBank/DDBJ databases">
        <title>Genome sequencing project for genomic taxonomy and phylogenomics of Bacillus-like bacteria.</title>
        <authorList>
            <person name="Liu B."/>
            <person name="Wang J."/>
            <person name="Zhu Y."/>
            <person name="Liu G."/>
            <person name="Chen Q."/>
            <person name="Chen Z."/>
            <person name="Lan J."/>
            <person name="Che J."/>
            <person name="Ge C."/>
            <person name="Shi H."/>
            <person name="Pan Z."/>
            <person name="Liu X."/>
        </authorList>
    </citation>
    <scope>NUCLEOTIDE SEQUENCE [LARGE SCALE GENOMIC DNA]</scope>
    <source>
        <strain evidence="6">FJAT-27997</strain>
    </source>
</reference>
<dbReference type="PANTHER" id="PTHR33164">
    <property type="entry name" value="TRANSCRIPTIONAL REGULATOR, MARR FAMILY"/>
    <property type="match status" value="1"/>
</dbReference>
<dbReference type="PROSITE" id="PS50995">
    <property type="entry name" value="HTH_MARR_2"/>
    <property type="match status" value="1"/>
</dbReference>
<dbReference type="Pfam" id="PF01047">
    <property type="entry name" value="MarR"/>
    <property type="match status" value="1"/>
</dbReference>
<dbReference type="GO" id="GO:0006950">
    <property type="term" value="P:response to stress"/>
    <property type="evidence" value="ECO:0007669"/>
    <property type="project" value="TreeGrafter"/>
</dbReference>